<protein>
    <recommendedName>
        <fullName evidence="4">DUF308 domain-containing protein</fullName>
    </recommendedName>
</protein>
<reference evidence="2 3" key="1">
    <citation type="submission" date="2018-08" db="EMBL/GenBank/DDBJ databases">
        <title>Genomic Encyclopedia of Archaeal and Bacterial Type Strains, Phase II (KMG-II): from individual species to whole genera.</title>
        <authorList>
            <person name="Goeker M."/>
        </authorList>
    </citation>
    <scope>NUCLEOTIDE SEQUENCE [LARGE SCALE GENOMIC DNA]</scope>
    <source>
        <strain evidence="2 3">ATCC 27112</strain>
    </source>
</reference>
<evidence type="ECO:0000256" key="1">
    <source>
        <dbReference type="SAM" id="Phobius"/>
    </source>
</evidence>
<sequence length="181" mass="20255">MNSNKRLSLFFGVIGVILGVVLTLVGILYYEEFVQVICIFIGAIIILVNIFPLLISAKEMKHSKRYAYNFIVSLSFIILGAIFIFNHGFVLSVILGSLLIIFPLIRIILARDHKRQFLTEIPLLALGIALFFNAGDLLFQIALITFGIVLAVLSLINIVLLMIHTKSFEDTVIDVESEEVE</sequence>
<gene>
    <name evidence="2" type="ORF">EI71_01987</name>
</gene>
<name>A0A397R2S6_9MOLU</name>
<comment type="caution">
    <text evidence="2">The sequence shown here is derived from an EMBL/GenBank/DDBJ whole genome shotgun (WGS) entry which is preliminary data.</text>
</comment>
<keyword evidence="1" id="KW-1133">Transmembrane helix</keyword>
<keyword evidence="1" id="KW-0472">Membrane</keyword>
<dbReference type="Proteomes" id="UP000266506">
    <property type="component" value="Unassembled WGS sequence"/>
</dbReference>
<feature type="transmembrane region" description="Helical" evidence="1">
    <location>
        <begin position="66"/>
        <end position="85"/>
    </location>
</feature>
<feature type="transmembrane region" description="Helical" evidence="1">
    <location>
        <begin position="117"/>
        <end position="135"/>
    </location>
</feature>
<dbReference type="EMBL" id="QXEV01000044">
    <property type="protein sequence ID" value="RIA64721.1"/>
    <property type="molecule type" value="Genomic_DNA"/>
</dbReference>
<dbReference type="RefSeq" id="WP_119017021.1">
    <property type="nucleotide sequence ID" value="NZ_QXEV01000044.1"/>
</dbReference>
<evidence type="ECO:0000313" key="3">
    <source>
        <dbReference type="Proteomes" id="UP000266506"/>
    </source>
</evidence>
<dbReference type="AlphaFoldDB" id="A0A397R2S6"/>
<feature type="transmembrane region" description="Helical" evidence="1">
    <location>
        <begin position="91"/>
        <end position="110"/>
    </location>
</feature>
<keyword evidence="3" id="KW-1185">Reference proteome</keyword>
<evidence type="ECO:0000313" key="2">
    <source>
        <dbReference type="EMBL" id="RIA64721.1"/>
    </source>
</evidence>
<feature type="transmembrane region" description="Helical" evidence="1">
    <location>
        <begin position="141"/>
        <end position="163"/>
    </location>
</feature>
<feature type="transmembrane region" description="Helical" evidence="1">
    <location>
        <begin position="7"/>
        <end position="27"/>
    </location>
</feature>
<proteinExistence type="predicted"/>
<organism evidence="2 3">
    <name type="scientific">Anaeroplasma bactoclasticum</name>
    <dbReference type="NCBI Taxonomy" id="2088"/>
    <lineage>
        <taxon>Bacteria</taxon>
        <taxon>Bacillati</taxon>
        <taxon>Mycoplasmatota</taxon>
        <taxon>Mollicutes</taxon>
        <taxon>Anaeroplasmatales</taxon>
        <taxon>Anaeroplasmataceae</taxon>
        <taxon>Anaeroplasma</taxon>
    </lineage>
</organism>
<feature type="transmembrane region" description="Helical" evidence="1">
    <location>
        <begin position="33"/>
        <end position="54"/>
    </location>
</feature>
<keyword evidence="1" id="KW-0812">Transmembrane</keyword>
<evidence type="ECO:0008006" key="4">
    <source>
        <dbReference type="Google" id="ProtNLM"/>
    </source>
</evidence>
<accession>A0A397R2S6</accession>
<dbReference type="InParanoid" id="A0A397R2S6"/>